<evidence type="ECO:0000313" key="1">
    <source>
        <dbReference type="EMBL" id="DAD84425.1"/>
    </source>
</evidence>
<sequence>MTEQKSSQERYADFINKIRTQFNKNAAHLQAADSRLEAQDYEGFLAQYAGLDKETLLEIVQAQHVKVNETYGLMMQRQQNLEVILQDIAHCQDFVAFGKLKEKAQTILMAHQLQRRGMSDEEIVKALNTANDGGKTIIQQ</sequence>
<accession>A0A8S5MQ20</accession>
<reference evidence="1" key="1">
    <citation type="journal article" date="2021" name="Proc. Natl. Acad. Sci. U.S.A.">
        <title>A Catalog of Tens of Thousands of Viruses from Human Metagenomes Reveals Hidden Associations with Chronic Diseases.</title>
        <authorList>
            <person name="Tisza M.J."/>
            <person name="Buck C.B."/>
        </authorList>
    </citation>
    <scope>NUCLEOTIDE SEQUENCE</scope>
    <source>
        <strain evidence="1">CtUS21</strain>
    </source>
</reference>
<dbReference type="EMBL" id="BK014959">
    <property type="protein sequence ID" value="DAD84425.1"/>
    <property type="molecule type" value="Genomic_DNA"/>
</dbReference>
<protein>
    <submittedName>
        <fullName evidence="1">Uncharacterized protein</fullName>
    </submittedName>
</protein>
<proteinExistence type="predicted"/>
<organism evidence="1">
    <name type="scientific">Podoviridae sp. ctUS21</name>
    <dbReference type="NCBI Taxonomy" id="2826557"/>
    <lineage>
        <taxon>Viruses</taxon>
        <taxon>Duplodnaviria</taxon>
        <taxon>Heunggongvirae</taxon>
        <taxon>Uroviricota</taxon>
        <taxon>Caudoviricetes</taxon>
    </lineage>
</organism>
<name>A0A8S5MQ20_9CAUD</name>